<dbReference type="EMBL" id="CP029550">
    <property type="protein sequence ID" value="AWN43047.1"/>
    <property type="molecule type" value="Genomic_DNA"/>
</dbReference>
<protein>
    <submittedName>
        <fullName evidence="2">Porin</fullName>
    </submittedName>
</protein>
<gene>
    <name evidence="2" type="ORF">DK389_24335</name>
</gene>
<dbReference type="InterPro" id="IPR023614">
    <property type="entry name" value="Porin_dom_sf"/>
</dbReference>
<proteinExistence type="predicted"/>
<evidence type="ECO:0000313" key="3">
    <source>
        <dbReference type="Proteomes" id="UP000245926"/>
    </source>
</evidence>
<evidence type="ECO:0000313" key="2">
    <source>
        <dbReference type="EMBL" id="AWN43047.1"/>
    </source>
</evidence>
<dbReference type="AlphaFoldDB" id="A0A2U8WA87"/>
<dbReference type="Gene3D" id="2.40.160.10">
    <property type="entry name" value="Porin"/>
    <property type="match status" value="1"/>
</dbReference>
<reference evidence="3" key="1">
    <citation type="submission" date="2018-05" db="EMBL/GenBank/DDBJ databases">
        <title>Complete Genome Sequence of Methylobacterium sp. 17SD2-17.</title>
        <authorList>
            <person name="Srinivasan S."/>
        </authorList>
    </citation>
    <scope>NUCLEOTIDE SEQUENCE [LARGE SCALE GENOMIC DNA]</scope>
    <source>
        <strain evidence="3">17SD2-17</strain>
    </source>
</reference>
<dbReference type="KEGG" id="mets:DK389_24335"/>
<organism evidence="2 3">
    <name type="scientific">Methylobacterium durans</name>
    <dbReference type="NCBI Taxonomy" id="2202825"/>
    <lineage>
        <taxon>Bacteria</taxon>
        <taxon>Pseudomonadati</taxon>
        <taxon>Pseudomonadota</taxon>
        <taxon>Alphaproteobacteria</taxon>
        <taxon>Hyphomicrobiales</taxon>
        <taxon>Methylobacteriaceae</taxon>
        <taxon>Methylobacterium</taxon>
    </lineage>
</organism>
<keyword evidence="3" id="KW-1185">Reference proteome</keyword>
<keyword evidence="1" id="KW-0732">Signal</keyword>
<dbReference type="SUPFAM" id="SSF56935">
    <property type="entry name" value="Porins"/>
    <property type="match status" value="1"/>
</dbReference>
<evidence type="ECO:0000256" key="1">
    <source>
        <dbReference type="SAM" id="SignalP"/>
    </source>
</evidence>
<sequence length="433" mass="46804">MKHRFLRHSRCLAAATSYAVAVVSLAAPSLAADAGAVPSLPRFVQTDLGIPGVSLNERGITVESADDAVKFRIGGRLHLDPAFGGTSPRIADGFGSNIEVRRAWIETYLTINDAVELAFQYDVNTDRTPIQDAAIGYRGIDGLVISLGNFKEPFSLQQLISDNNTTFVERALPDALVPARNAGFAVAGYGERWTLTGGVFGGNINTGVELGGIAGTVRATYAPILSETEVLHLGLAGSFRSYDQNDRSPSFSSKPEAFVFQTSLINTRAIRNAADLTRLGLEAAYQNGPFRLQGEYIRAEVGRDGLLPGASFEGGYVEGAWVINGKGRRYQLKTDYGADLAIFKGVQVGEDQRVSRGGIGVFELAARFSFLDLKDAAIAGGVERNWTAGVNWYPDKNIRLMANYIHAKAERSPAVSGRDIDADIAEFRLQLYW</sequence>
<dbReference type="OrthoDB" id="7217987at2"/>
<feature type="signal peptide" evidence="1">
    <location>
        <begin position="1"/>
        <end position="26"/>
    </location>
</feature>
<dbReference type="InterPro" id="IPR010870">
    <property type="entry name" value="Porin_O/P"/>
</dbReference>
<accession>A0A2U8WA87</accession>
<feature type="chain" id="PRO_5016032573" evidence="1">
    <location>
        <begin position="27"/>
        <end position="433"/>
    </location>
</feature>
<dbReference type="Pfam" id="PF07396">
    <property type="entry name" value="Porin_O_P"/>
    <property type="match status" value="1"/>
</dbReference>
<name>A0A2U8WA87_9HYPH</name>
<dbReference type="RefSeq" id="WP_109893470.1">
    <property type="nucleotide sequence ID" value="NZ_CP029550.1"/>
</dbReference>
<dbReference type="Proteomes" id="UP000245926">
    <property type="component" value="Chromosome"/>
</dbReference>